<dbReference type="AlphaFoldDB" id="C9MPT1"/>
<reference evidence="1 2" key="1">
    <citation type="submission" date="2009-09" db="EMBL/GenBank/DDBJ databases">
        <authorList>
            <person name="Weinstock G."/>
            <person name="Sodergren E."/>
            <person name="Clifton S."/>
            <person name="Fulton L."/>
            <person name="Fulton B."/>
            <person name="Courtney L."/>
            <person name="Fronick C."/>
            <person name="Harrison M."/>
            <person name="Strong C."/>
            <person name="Farmer C."/>
            <person name="Delahaunty K."/>
            <person name="Markovic C."/>
            <person name="Hall O."/>
            <person name="Minx P."/>
            <person name="Tomlinson C."/>
            <person name="Mitreva M."/>
            <person name="Nelson J."/>
            <person name="Hou S."/>
            <person name="Wollam A."/>
            <person name="Pepin K.H."/>
            <person name="Johnson M."/>
            <person name="Bhonagiri V."/>
            <person name="Nash W.E."/>
            <person name="Warren W."/>
            <person name="Chinwalla A."/>
            <person name="Mardis E.R."/>
            <person name="Wilson R.K."/>
        </authorList>
    </citation>
    <scope>NUCLEOTIDE SEQUENCE [LARGE SCALE GENOMIC DNA]</scope>
    <source>
        <strain evidence="1 2">F0319</strain>
    </source>
</reference>
<comment type="caution">
    <text evidence="1">The sequence shown here is derived from an EMBL/GenBank/DDBJ whole genome shotgun (WGS) entry which is preliminary data.</text>
</comment>
<organism evidence="1 2">
    <name type="scientific">Prevotella veroralis F0319</name>
    <dbReference type="NCBI Taxonomy" id="649761"/>
    <lineage>
        <taxon>Bacteria</taxon>
        <taxon>Pseudomonadati</taxon>
        <taxon>Bacteroidota</taxon>
        <taxon>Bacteroidia</taxon>
        <taxon>Bacteroidales</taxon>
        <taxon>Prevotellaceae</taxon>
        <taxon>Prevotella</taxon>
    </lineage>
</organism>
<evidence type="ECO:0000313" key="1">
    <source>
        <dbReference type="EMBL" id="EEX18435.1"/>
    </source>
</evidence>
<sequence>MFQLNDNPFSRDRRPRLSASAFYSLIKLYFFFRTDEGVCPYICCINLAISSNCLN</sequence>
<protein>
    <submittedName>
        <fullName evidence="1">Uncharacterized protein</fullName>
    </submittedName>
</protein>
<proteinExistence type="predicted"/>
<gene>
    <name evidence="1" type="ORF">HMPREF0973_01623</name>
</gene>
<keyword evidence="2" id="KW-1185">Reference proteome</keyword>
<dbReference type="EMBL" id="ACVA01000036">
    <property type="protein sequence ID" value="EEX18435.1"/>
    <property type="molecule type" value="Genomic_DNA"/>
</dbReference>
<dbReference type="Proteomes" id="UP000003327">
    <property type="component" value="Unassembled WGS sequence"/>
</dbReference>
<evidence type="ECO:0000313" key="2">
    <source>
        <dbReference type="Proteomes" id="UP000003327"/>
    </source>
</evidence>
<accession>C9MPT1</accession>
<dbReference type="HOGENOM" id="CLU_3028618_0_0_10"/>
<name>C9MPT1_9BACT</name>